<keyword evidence="1" id="KW-0175">Coiled coil</keyword>
<organism evidence="3 4">
    <name type="scientific">Synechococcus T7-like virus S-TIP28</name>
    <dbReference type="NCBI Taxonomy" id="1332140"/>
    <lineage>
        <taxon>Viruses</taxon>
        <taxon>Duplodnaviria</taxon>
        <taxon>Heunggongvirae</taxon>
        <taxon>Uroviricota</taxon>
        <taxon>Caudoviricetes</taxon>
        <taxon>Autographivirales</taxon>
        <taxon>Autographivirales incertae sedis</taxon>
        <taxon>Tiranvirus</taxon>
        <taxon>Tiranvirus STIP28</taxon>
    </lineage>
</organism>
<evidence type="ECO:0000313" key="4">
    <source>
        <dbReference type="Proteomes" id="UP000828768"/>
    </source>
</evidence>
<dbReference type="EMBL" id="MZ803112">
    <property type="protein sequence ID" value="UAW01089.1"/>
    <property type="molecule type" value="Genomic_DNA"/>
</dbReference>
<feature type="coiled-coil region" evidence="1">
    <location>
        <begin position="29"/>
        <end position="56"/>
    </location>
</feature>
<feature type="region of interest" description="Disordered" evidence="2">
    <location>
        <begin position="1"/>
        <end position="23"/>
    </location>
</feature>
<reference evidence="3" key="1">
    <citation type="submission" date="2021-08" db="EMBL/GenBank/DDBJ databases">
        <authorList>
            <person name="Shitrit D."/>
            <person name="Kirzner S."/>
            <person name="Dekel-Bird N.P."/>
            <person name="Avrani S."/>
            <person name="Sabehi G."/>
            <person name="Perkarsky I."/>
            <person name="Peleg M."/>
            <person name="Tahan R."/>
            <person name="Kondratyeva K."/>
            <person name="Lindell D."/>
        </authorList>
    </citation>
    <scope>NUCLEOTIDE SEQUENCE</scope>
</reference>
<evidence type="ECO:0000256" key="2">
    <source>
        <dbReference type="SAM" id="MobiDB-lite"/>
    </source>
</evidence>
<protein>
    <recommendedName>
        <fullName evidence="5">Internal virion protein</fullName>
    </recommendedName>
</protein>
<accession>A0AAE8XGV7</accession>
<name>A0AAE8XGV7_9CAUD</name>
<keyword evidence="4" id="KW-1185">Reference proteome</keyword>
<dbReference type="Proteomes" id="UP000828768">
    <property type="component" value="Segment"/>
</dbReference>
<evidence type="ECO:0000313" key="3">
    <source>
        <dbReference type="EMBL" id="UAW01089.1"/>
    </source>
</evidence>
<gene>
    <name evidence="3" type="ORF">STIP28_47</name>
</gene>
<sequence>MARIYNQEQYEGSFSPRQQSRGFQAVQAVDNTSKERQRMQQELRDIDTQTKSLTRQQNLDSGILKAQQGIERANMQARNAAINGLLSLSKTAVSAMGSIAKQQEIAQQEQALNDEATGFLIGTNEATPRLDNAIAVEGQQDAQAYAIGDAASSIEDKAVAESVAKDSANALASRSVTKASTHEAAARIGLDLPAFLQSDEIVTLPDGRQIRASDASDPAELAAVAAIGIQKLTRQYGLAGMDPRVLRQTYLSQARAAYTTAIANRGKAMREAAQSERAIAHFGAASAAIQSGTDPAEVYQTLYGSIKSSQFETDPRKINRYVREHIINVAKGMGQRGIEYLEGLKGVQQVPGMKGTELGTGPYAVEIDKAIRDIRNGAVTDYRTGKAEQAMSLDAQKSEYQRALMGAQTEAERVQLAEQYEASLRRRAMGGDQAAFTELQSQINIDNRYNPNAYGELMDAVAQGDAISQTQLDELAESGSITSAQATSVKQAAGNNFVESISAQLKPYQTGWRKQMAASINSAFKGNGGSVDRAETAIYADDATRILNGRMSEFVKGNPKASPSQIQEEAKRQTDLIVKERVSGTLKDASYDFETPQVPTTTYTNPVTGSQARNLQFMTTTQLQALNKDGSADNDLDIYNDTLITQNQFTEEVERMQSGGDFSPRIKQLARVAGVTPRNLVYAQAVGKGIDLDSLLVKDEGSGAEPTDIVSGTRYLQTLGFSARGSAYLAANIQQESSWNGMRSWGAVFNPTTGEMDGTSRNGGLISWASWATAPARLGAIENYLGKPIEQATHSEQLRAMVWEMETNSRFANARRTFRDPNATDAQLRRASYEYWGYGHEGVNRFGSYLDQALSAING</sequence>
<proteinExistence type="predicted"/>
<evidence type="ECO:0000256" key="1">
    <source>
        <dbReference type="SAM" id="Coils"/>
    </source>
</evidence>
<feature type="compositionally biased region" description="Polar residues" evidence="2">
    <location>
        <begin position="1"/>
        <end position="22"/>
    </location>
</feature>
<evidence type="ECO:0008006" key="5">
    <source>
        <dbReference type="Google" id="ProtNLM"/>
    </source>
</evidence>